<gene>
    <name evidence="2" type="ORF">GGD41_001592</name>
</gene>
<reference evidence="2 3" key="1">
    <citation type="submission" date="2020-07" db="EMBL/GenBank/DDBJ databases">
        <title>Exploring microbial biodiversity for novel pathways involved in the catabolism of aromatic compounds derived from lignin.</title>
        <authorList>
            <person name="Elkins J."/>
        </authorList>
    </citation>
    <scope>NUCLEOTIDE SEQUENCE [LARGE SCALE GENOMIC DNA]</scope>
    <source>
        <strain evidence="2 3">H2C3B</strain>
    </source>
</reference>
<keyword evidence="1" id="KW-0812">Transmembrane</keyword>
<dbReference type="EMBL" id="JACCAU010000001">
    <property type="protein sequence ID" value="NYH14364.1"/>
    <property type="molecule type" value="Genomic_DNA"/>
</dbReference>
<keyword evidence="1" id="KW-1133">Transmembrane helix</keyword>
<keyword evidence="1" id="KW-0472">Membrane</keyword>
<evidence type="ECO:0000256" key="1">
    <source>
        <dbReference type="SAM" id="Phobius"/>
    </source>
</evidence>
<evidence type="ECO:0000313" key="3">
    <source>
        <dbReference type="Proteomes" id="UP000572540"/>
    </source>
</evidence>
<organism evidence="2 3">
    <name type="scientific">Paraburkholderia bryophila</name>
    <dbReference type="NCBI Taxonomy" id="420952"/>
    <lineage>
        <taxon>Bacteria</taxon>
        <taxon>Pseudomonadati</taxon>
        <taxon>Pseudomonadota</taxon>
        <taxon>Betaproteobacteria</taxon>
        <taxon>Burkholderiales</taxon>
        <taxon>Burkholderiaceae</taxon>
        <taxon>Paraburkholderia</taxon>
    </lineage>
</organism>
<name>A0A7Y9W527_9BURK</name>
<dbReference type="AlphaFoldDB" id="A0A7Y9W527"/>
<feature type="transmembrane region" description="Helical" evidence="1">
    <location>
        <begin position="58"/>
        <end position="82"/>
    </location>
</feature>
<accession>A0A7Y9W527</accession>
<sequence length="86" mass="9304">MKTLLRGLLAIALTVPVFLGITQINALLAWLYSESGYQALAPLFRLFGTVGVEGHESVIAGLLLALSFVLSALIVWLGSTLLKHRR</sequence>
<feature type="transmembrane region" description="Helical" evidence="1">
    <location>
        <begin position="7"/>
        <end position="32"/>
    </location>
</feature>
<comment type="caution">
    <text evidence="2">The sequence shown here is derived from an EMBL/GenBank/DDBJ whole genome shotgun (WGS) entry which is preliminary data.</text>
</comment>
<protein>
    <submittedName>
        <fullName evidence="2">Uncharacterized protein</fullName>
    </submittedName>
</protein>
<evidence type="ECO:0000313" key="2">
    <source>
        <dbReference type="EMBL" id="NYH14364.1"/>
    </source>
</evidence>
<dbReference type="Proteomes" id="UP000572540">
    <property type="component" value="Unassembled WGS sequence"/>
</dbReference>
<dbReference type="RefSeq" id="WP_179709629.1">
    <property type="nucleotide sequence ID" value="NZ_JACCAU010000001.1"/>
</dbReference>
<proteinExistence type="predicted"/>